<dbReference type="AlphaFoldDB" id="A0A0M2NB83"/>
<comment type="caution">
    <text evidence="1">The sequence shown here is derived from an EMBL/GenBank/DDBJ whole genome shotgun (WGS) entry which is preliminary data.</text>
</comment>
<gene>
    <name evidence="1" type="ORF">CHK_2785</name>
</gene>
<organism evidence="1 2">
    <name type="scientific">Christensenella hongkongensis</name>
    <dbReference type="NCBI Taxonomy" id="270498"/>
    <lineage>
        <taxon>Bacteria</taxon>
        <taxon>Bacillati</taxon>
        <taxon>Bacillota</taxon>
        <taxon>Clostridia</taxon>
        <taxon>Christensenellales</taxon>
        <taxon>Christensenellaceae</taxon>
        <taxon>Christensenella</taxon>
    </lineage>
</organism>
<name>A0A0M2NB83_9FIRM</name>
<proteinExistence type="predicted"/>
<reference evidence="1 2" key="1">
    <citation type="submission" date="2015-04" db="EMBL/GenBank/DDBJ databases">
        <title>Draft genome sequence of bacteremic isolate Catabacter hongkongensis type strain HKU16T.</title>
        <authorList>
            <person name="Lau S.K."/>
            <person name="Teng J.L."/>
            <person name="Huang Y."/>
            <person name="Curreem S.O."/>
            <person name="Tsui S.K."/>
            <person name="Woo P.C."/>
        </authorList>
    </citation>
    <scope>NUCLEOTIDE SEQUENCE [LARGE SCALE GENOMIC DNA]</scope>
    <source>
        <strain evidence="1 2">HKU16</strain>
    </source>
</reference>
<dbReference type="EMBL" id="LAYJ01000123">
    <property type="protein sequence ID" value="KKI49764.1"/>
    <property type="molecule type" value="Genomic_DNA"/>
</dbReference>
<evidence type="ECO:0000313" key="1">
    <source>
        <dbReference type="EMBL" id="KKI49764.1"/>
    </source>
</evidence>
<keyword evidence="2" id="KW-1185">Reference proteome</keyword>
<dbReference type="Proteomes" id="UP000034076">
    <property type="component" value="Unassembled WGS sequence"/>
</dbReference>
<evidence type="ECO:0000313" key="2">
    <source>
        <dbReference type="Proteomes" id="UP000034076"/>
    </source>
</evidence>
<dbReference type="STRING" id="270498.CHK_2785"/>
<sequence length="45" mass="5463">MYENAFAHAISRLSMQWDDLTQNTAKEFYYGRTGYLPKMRKRIFI</sequence>
<protein>
    <submittedName>
        <fullName evidence="1">Uncharacterized protein</fullName>
    </submittedName>
</protein>
<accession>A0A0M2NB83</accession>